<dbReference type="Proteomes" id="UP000199228">
    <property type="component" value="Unassembled WGS sequence"/>
</dbReference>
<feature type="transmembrane region" description="Helical" evidence="1">
    <location>
        <begin position="68"/>
        <end position="88"/>
    </location>
</feature>
<dbReference type="InterPro" id="IPR043128">
    <property type="entry name" value="Rev_trsase/Diguanyl_cyclase"/>
</dbReference>
<dbReference type="InterPro" id="IPR000160">
    <property type="entry name" value="GGDEF_dom"/>
</dbReference>
<feature type="transmembrane region" description="Helical" evidence="1">
    <location>
        <begin position="142"/>
        <end position="163"/>
    </location>
</feature>
<proteinExistence type="predicted"/>
<keyword evidence="1" id="KW-0812">Transmembrane</keyword>
<dbReference type="PROSITE" id="PS50887">
    <property type="entry name" value="GGDEF"/>
    <property type="match status" value="1"/>
</dbReference>
<dbReference type="GO" id="GO:0005886">
    <property type="term" value="C:plasma membrane"/>
    <property type="evidence" value="ECO:0007669"/>
    <property type="project" value="TreeGrafter"/>
</dbReference>
<feature type="transmembrane region" description="Helical" evidence="1">
    <location>
        <begin position="6"/>
        <end position="26"/>
    </location>
</feature>
<evidence type="ECO:0000256" key="1">
    <source>
        <dbReference type="SAM" id="Phobius"/>
    </source>
</evidence>
<dbReference type="EMBL" id="FMXR01000011">
    <property type="protein sequence ID" value="SDB22102.1"/>
    <property type="molecule type" value="Genomic_DNA"/>
</dbReference>
<gene>
    <name evidence="3" type="ORF">SAMN02910417_01662</name>
</gene>
<dbReference type="GO" id="GO:1902201">
    <property type="term" value="P:negative regulation of bacterial-type flagellum-dependent cell motility"/>
    <property type="evidence" value="ECO:0007669"/>
    <property type="project" value="TreeGrafter"/>
</dbReference>
<organism evidence="3 4">
    <name type="scientific">Eubacterium oxidoreducens</name>
    <dbReference type="NCBI Taxonomy" id="1732"/>
    <lineage>
        <taxon>Bacteria</taxon>
        <taxon>Bacillati</taxon>
        <taxon>Bacillota</taxon>
        <taxon>Clostridia</taxon>
        <taxon>Eubacteriales</taxon>
        <taxon>Eubacteriaceae</taxon>
        <taxon>Eubacterium</taxon>
    </lineage>
</organism>
<dbReference type="AlphaFoldDB" id="A0A1G6BN98"/>
<dbReference type="PANTHER" id="PTHR45138">
    <property type="entry name" value="REGULATORY COMPONENTS OF SENSORY TRANSDUCTION SYSTEM"/>
    <property type="match status" value="1"/>
</dbReference>
<protein>
    <submittedName>
        <fullName evidence="3">Diguanylate cyclase (GGDEF) domain-containing protein</fullName>
    </submittedName>
</protein>
<dbReference type="SUPFAM" id="SSF55073">
    <property type="entry name" value="Nucleotide cyclase"/>
    <property type="match status" value="1"/>
</dbReference>
<dbReference type="STRING" id="1732.SAMN02910417_01662"/>
<sequence>MTTIIITAEVVSALFLVIILMGSYLGRGESSSKKRTSYFQHMAIWTIVSLLTDAISYALEGKSVPDGIIFGFTLVAFLLLNVLIWIFARYASAIITEKGHLFLNFDLVILGLCIADVVFEIVASFAGKLFFVQDHKVVYGSWQGLFLVFPIVCVVIILGTLIYHNKAIGKKSCMVLCSYMIWPFLALFVEHFILGFDVTYVGISLSVMMVHVFMQDNIITEIKMREEILTEVSAMDTLTGLYNRRSYEKFLKAMDSELEVGVIFCDINGLKYANDNYGHEAGDRLICSFAEVLKERFEAQGIFRISGDEFVIFSLSTVKRKFDDDVRRLKADVVQHDGIASIGWAYGSSDQIEDLIKASERIMYQDKEQYYRTRRISKRR</sequence>
<evidence type="ECO:0000259" key="2">
    <source>
        <dbReference type="PROSITE" id="PS50887"/>
    </source>
</evidence>
<dbReference type="Pfam" id="PF00990">
    <property type="entry name" value="GGDEF"/>
    <property type="match status" value="1"/>
</dbReference>
<keyword evidence="4" id="KW-1185">Reference proteome</keyword>
<dbReference type="GO" id="GO:0052621">
    <property type="term" value="F:diguanylate cyclase activity"/>
    <property type="evidence" value="ECO:0007669"/>
    <property type="project" value="TreeGrafter"/>
</dbReference>
<dbReference type="CDD" id="cd01949">
    <property type="entry name" value="GGDEF"/>
    <property type="match status" value="1"/>
</dbReference>
<dbReference type="SMART" id="SM00267">
    <property type="entry name" value="GGDEF"/>
    <property type="match status" value="1"/>
</dbReference>
<feature type="transmembrane region" description="Helical" evidence="1">
    <location>
        <begin position="38"/>
        <end position="56"/>
    </location>
</feature>
<reference evidence="3 4" key="1">
    <citation type="submission" date="2016-10" db="EMBL/GenBank/DDBJ databases">
        <authorList>
            <person name="de Groot N.N."/>
        </authorList>
    </citation>
    <scope>NUCLEOTIDE SEQUENCE [LARGE SCALE GENOMIC DNA]</scope>
    <source>
        <strain evidence="3 4">DSM 3217</strain>
    </source>
</reference>
<accession>A0A1G6BN98</accession>
<name>A0A1G6BN98_EUBOX</name>
<evidence type="ECO:0000313" key="4">
    <source>
        <dbReference type="Proteomes" id="UP000199228"/>
    </source>
</evidence>
<evidence type="ECO:0000313" key="3">
    <source>
        <dbReference type="EMBL" id="SDB22102.1"/>
    </source>
</evidence>
<dbReference type="Gene3D" id="3.30.70.270">
    <property type="match status" value="1"/>
</dbReference>
<keyword evidence="1" id="KW-0472">Membrane</keyword>
<dbReference type="NCBIfam" id="TIGR00254">
    <property type="entry name" value="GGDEF"/>
    <property type="match status" value="1"/>
</dbReference>
<keyword evidence="1" id="KW-1133">Transmembrane helix</keyword>
<dbReference type="GO" id="GO:0043709">
    <property type="term" value="P:cell adhesion involved in single-species biofilm formation"/>
    <property type="evidence" value="ECO:0007669"/>
    <property type="project" value="TreeGrafter"/>
</dbReference>
<feature type="domain" description="GGDEF" evidence="2">
    <location>
        <begin position="258"/>
        <end position="380"/>
    </location>
</feature>
<dbReference type="InterPro" id="IPR050469">
    <property type="entry name" value="Diguanylate_Cyclase"/>
</dbReference>
<feature type="transmembrane region" description="Helical" evidence="1">
    <location>
        <begin position="200"/>
        <end position="219"/>
    </location>
</feature>
<dbReference type="PANTHER" id="PTHR45138:SF9">
    <property type="entry name" value="DIGUANYLATE CYCLASE DGCM-RELATED"/>
    <property type="match status" value="1"/>
</dbReference>
<dbReference type="InterPro" id="IPR029787">
    <property type="entry name" value="Nucleotide_cyclase"/>
</dbReference>
<feature type="transmembrane region" description="Helical" evidence="1">
    <location>
        <begin position="100"/>
        <end position="122"/>
    </location>
</feature>
<feature type="transmembrane region" description="Helical" evidence="1">
    <location>
        <begin position="175"/>
        <end position="194"/>
    </location>
</feature>